<comment type="pathway">
    <text evidence="1">Protein modification; protein ubiquitination.</text>
</comment>
<reference evidence="10 12" key="2">
    <citation type="submission" date="2016-10" db="EMBL/GenBank/DDBJ databases">
        <authorList>
            <person name="de Groot N.N."/>
        </authorList>
    </citation>
    <scope>NUCLEOTIDE SEQUENCE [LARGE SCALE GENOMIC DNA]</scope>
    <source>
        <strain evidence="10 12">Z-7982</strain>
    </source>
</reference>
<feature type="domain" description="DUF7507" evidence="6">
    <location>
        <begin position="275"/>
        <end position="368"/>
    </location>
</feature>
<dbReference type="InterPro" id="IPR011050">
    <property type="entry name" value="Pectin_lyase_fold/virulence"/>
</dbReference>
<protein>
    <submittedName>
        <fullName evidence="10">VPXXXP-CTERM protein sorting domain-containing protein</fullName>
    </submittedName>
    <submittedName>
        <fullName evidence="9">VPXXXP-CTERM sorting domain-containing protein</fullName>
    </submittedName>
</protein>
<dbReference type="Proteomes" id="UP000198669">
    <property type="component" value="Unassembled WGS sequence"/>
</dbReference>
<organism evidence="8 11">
    <name type="scientific">Methanohalophilus halophilus</name>
    <dbReference type="NCBI Taxonomy" id="2177"/>
    <lineage>
        <taxon>Archaea</taxon>
        <taxon>Methanobacteriati</taxon>
        <taxon>Methanobacteriota</taxon>
        <taxon>Stenosarchaea group</taxon>
        <taxon>Methanomicrobia</taxon>
        <taxon>Methanosarcinales</taxon>
        <taxon>Methanosarcinaceae</taxon>
        <taxon>Methanohalophilus</taxon>
    </lineage>
</organism>
<dbReference type="STRING" id="2177.BHR79_08865"/>
<name>A0A1L3Q3Y2_9EURY</name>
<evidence type="ECO:0000259" key="5">
    <source>
        <dbReference type="Pfam" id="PF05048"/>
    </source>
</evidence>
<reference evidence="9 13" key="3">
    <citation type="submission" date="2018-10" db="EMBL/GenBank/DDBJ databases">
        <title>Cultivation of a novel Methanohalophilus strain from Kebrit Deep of the Red Sea and a genomic comparison of members of the genus Methanohalophilus.</title>
        <authorList>
            <person name="Guan Y."/>
            <person name="Ngugi D.K."/>
            <person name="Stingl U."/>
        </authorList>
    </citation>
    <scope>NUCLEOTIDE SEQUENCE [LARGE SCALE GENOMIC DNA]</scope>
    <source>
        <strain evidence="9 13">DSM 3094</strain>
    </source>
</reference>
<proteinExistence type="predicted"/>
<dbReference type="NCBIfam" id="TIGR04143">
    <property type="entry name" value="VPxxxP_CTERM"/>
    <property type="match status" value="1"/>
</dbReference>
<dbReference type="PANTHER" id="PTHR22990">
    <property type="entry name" value="F-BOX ONLY PROTEIN"/>
    <property type="match status" value="1"/>
</dbReference>
<keyword evidence="3" id="KW-0833">Ubl conjugation pathway</keyword>
<dbReference type="Pfam" id="PF05048">
    <property type="entry name" value="NosD"/>
    <property type="match status" value="1"/>
</dbReference>
<dbReference type="EMBL" id="CP017921">
    <property type="protein sequence ID" value="APH39579.1"/>
    <property type="molecule type" value="Genomic_DNA"/>
</dbReference>
<dbReference type="RefSeq" id="WP_072562001.1">
    <property type="nucleotide sequence ID" value="NZ_CP017921.1"/>
</dbReference>
<evidence type="ECO:0000313" key="12">
    <source>
        <dbReference type="Proteomes" id="UP000198669"/>
    </source>
</evidence>
<dbReference type="InterPro" id="IPR012334">
    <property type="entry name" value="Pectin_lyas_fold"/>
</dbReference>
<evidence type="ECO:0000256" key="3">
    <source>
        <dbReference type="ARBA" id="ARBA00022786"/>
    </source>
</evidence>
<dbReference type="Gene3D" id="2.160.20.10">
    <property type="entry name" value="Single-stranded right-handed beta-helix, Pectin lyase-like"/>
    <property type="match status" value="1"/>
</dbReference>
<dbReference type="PANTHER" id="PTHR22990:SF15">
    <property type="entry name" value="F-BOX ONLY PROTEIN 10"/>
    <property type="match status" value="1"/>
</dbReference>
<keyword evidence="11" id="KW-1185">Reference proteome</keyword>
<dbReference type="GeneID" id="30583875"/>
<keyword evidence="4" id="KW-0472">Membrane</keyword>
<dbReference type="SMART" id="SM00710">
    <property type="entry name" value="PbH1"/>
    <property type="match status" value="4"/>
</dbReference>
<evidence type="ECO:0000259" key="6">
    <source>
        <dbReference type="Pfam" id="PF24346"/>
    </source>
</evidence>
<dbReference type="InterPro" id="IPR026428">
    <property type="entry name" value="VPxxxP_CTERM"/>
</dbReference>
<evidence type="ECO:0000313" key="10">
    <source>
        <dbReference type="EMBL" id="SDW31618.1"/>
    </source>
</evidence>
<dbReference type="NCBIfam" id="TIGR03804">
    <property type="entry name" value="para_beta_helix"/>
    <property type="match status" value="2"/>
</dbReference>
<evidence type="ECO:0000256" key="4">
    <source>
        <dbReference type="SAM" id="Phobius"/>
    </source>
</evidence>
<dbReference type="InterPro" id="IPR007742">
    <property type="entry name" value="NosD_dom"/>
</dbReference>
<dbReference type="Pfam" id="PF24346">
    <property type="entry name" value="DUF7507"/>
    <property type="match status" value="1"/>
</dbReference>
<evidence type="ECO:0000256" key="2">
    <source>
        <dbReference type="ARBA" id="ARBA00022737"/>
    </source>
</evidence>
<dbReference type="Proteomes" id="UP000267921">
    <property type="component" value="Unassembled WGS sequence"/>
</dbReference>
<dbReference type="Proteomes" id="UP000186879">
    <property type="component" value="Chromosome"/>
</dbReference>
<keyword evidence="4" id="KW-1133">Transmembrane helix</keyword>
<dbReference type="InterPro" id="IPR051550">
    <property type="entry name" value="SCF-Subunits/Alg-Epimerases"/>
</dbReference>
<sequence>MQIKLLMVSVIALTLLSSAAMADEITVDDSGSGNYTTIQDAVNAANDTDTIFVYPGTYIENVDVNKSVIIISQSGESDNTKVQAASSADYVFNVTRDNVTIKGFEVTGGEQGIYLDRVQNNTLTDNNVSYNNNGIILYRSSNNNLTNNNVLNNLYGISLGFSRNNNLTSNIVCNSSSSGIQLVSSGSNIIYDNYFNNTINIQMSDSAGNSWNIAKTSGPNIVGGPSIGGNYWAHPDGTGHSETCTDASNDGFCDSSFYISGSDIDYLPLTVNATIDIEKHTNGEDADERNGPYIRWNYEVRWDFYISNTGNVNLTNVVVEDNKCGIVGIIPILMPGESVQFTETTSALLGLQKTKATATGTPKVGPDVMDYDRSYYFGHDSQPAFDIPTAQPLLTAGFLGIAVVLFMRRKHK</sequence>
<dbReference type="SUPFAM" id="SSF51126">
    <property type="entry name" value="Pectin lyase-like"/>
    <property type="match status" value="1"/>
</dbReference>
<keyword evidence="2" id="KW-0677">Repeat</keyword>
<dbReference type="InterPro" id="IPR006626">
    <property type="entry name" value="PbH1"/>
</dbReference>
<reference evidence="8 11" key="1">
    <citation type="submission" date="2016-10" db="EMBL/GenBank/DDBJ databases">
        <title>Methanohalophilus halophilus.</title>
        <authorList>
            <person name="L'haridon S."/>
        </authorList>
    </citation>
    <scope>NUCLEOTIDE SEQUENCE [LARGE SCALE GENOMIC DNA]</scope>
    <source>
        <strain evidence="8 11">Z-7982</strain>
    </source>
</reference>
<accession>A0A1L3Q3Y2</accession>
<feature type="domain" description="VPXXXP-CTERM protein-sorting" evidence="7">
    <location>
        <begin position="387"/>
        <end position="409"/>
    </location>
</feature>
<evidence type="ECO:0000313" key="13">
    <source>
        <dbReference type="Proteomes" id="UP000267921"/>
    </source>
</evidence>
<dbReference type="OrthoDB" id="36243at2157"/>
<evidence type="ECO:0000256" key="1">
    <source>
        <dbReference type="ARBA" id="ARBA00004906"/>
    </source>
</evidence>
<dbReference type="InterPro" id="IPR022441">
    <property type="entry name" value="Para_beta_helix_rpt-2"/>
</dbReference>
<evidence type="ECO:0000313" key="9">
    <source>
        <dbReference type="EMBL" id="RNI09089.1"/>
    </source>
</evidence>
<dbReference type="Pfam" id="PF26597">
    <property type="entry name" value="VPxxxP-CTERM_ARCH"/>
    <property type="match status" value="1"/>
</dbReference>
<dbReference type="InterPro" id="IPR055354">
    <property type="entry name" value="DUF7507"/>
</dbReference>
<dbReference type="EMBL" id="RJJG01000004">
    <property type="protein sequence ID" value="RNI09089.1"/>
    <property type="molecule type" value="Genomic_DNA"/>
</dbReference>
<feature type="domain" description="Periplasmic copper-binding protein NosD beta helix" evidence="5">
    <location>
        <begin position="43"/>
        <end position="237"/>
    </location>
</feature>
<gene>
    <name evidence="8" type="ORF">BHR79_08865</name>
    <name evidence="9" type="ORF">EFE40_06410</name>
    <name evidence="10" type="ORF">SAMN04515625_0681</name>
</gene>
<keyword evidence="4" id="KW-0812">Transmembrane</keyword>
<dbReference type="KEGG" id="mhaz:BHR79_08865"/>
<evidence type="ECO:0000313" key="8">
    <source>
        <dbReference type="EMBL" id="APH39579.1"/>
    </source>
</evidence>
<feature type="transmembrane region" description="Helical" evidence="4">
    <location>
        <begin position="389"/>
        <end position="407"/>
    </location>
</feature>
<dbReference type="EMBL" id="FNMU01000002">
    <property type="protein sequence ID" value="SDW31618.1"/>
    <property type="molecule type" value="Genomic_DNA"/>
</dbReference>
<evidence type="ECO:0000313" key="11">
    <source>
        <dbReference type="Proteomes" id="UP000186879"/>
    </source>
</evidence>
<dbReference type="AlphaFoldDB" id="A0A1L3Q3Y2"/>
<evidence type="ECO:0000259" key="7">
    <source>
        <dbReference type="Pfam" id="PF26597"/>
    </source>
</evidence>